<protein>
    <submittedName>
        <fullName evidence="2">Rhoptry neck protein RON3</fullName>
    </submittedName>
</protein>
<organism evidence="2 3">
    <name type="scientific">Toxoplasma gondii GAB2-2007-GAL-DOM2</name>
    <dbReference type="NCBI Taxonomy" id="1130820"/>
    <lineage>
        <taxon>Eukaryota</taxon>
        <taxon>Sar</taxon>
        <taxon>Alveolata</taxon>
        <taxon>Apicomplexa</taxon>
        <taxon>Conoidasida</taxon>
        <taxon>Coccidia</taxon>
        <taxon>Eucoccidiorida</taxon>
        <taxon>Eimeriorina</taxon>
        <taxon>Sarcocystidae</taxon>
        <taxon>Toxoplasma</taxon>
    </lineage>
</organism>
<comment type="caution">
    <text evidence="2">The sequence shown here is derived from an EMBL/GenBank/DDBJ whole genome shotgun (WGS) entry which is preliminary data.</text>
</comment>
<accession>A0A086KMZ3</accession>
<name>A0A086KMZ3_TOXGO</name>
<dbReference type="AlphaFoldDB" id="A0A086KMZ3"/>
<feature type="chain" id="PRO_5001809388" evidence="1">
    <location>
        <begin position="27"/>
        <end position="54"/>
    </location>
</feature>
<sequence>MTTSPRVAKWALRVLALVFLHHVTVCTVCEAKALHVIRPHRNFAGLDVQQSSVA</sequence>
<evidence type="ECO:0000313" key="2">
    <source>
        <dbReference type="EMBL" id="KFG45761.1"/>
    </source>
</evidence>
<feature type="non-terminal residue" evidence="2">
    <location>
        <position position="54"/>
    </location>
</feature>
<gene>
    <name evidence="2" type="ORF">TGDOM2_223920A</name>
</gene>
<evidence type="ECO:0000313" key="3">
    <source>
        <dbReference type="Proteomes" id="UP000028837"/>
    </source>
</evidence>
<dbReference type="Proteomes" id="UP000028837">
    <property type="component" value="Unassembled WGS sequence"/>
</dbReference>
<dbReference type="EMBL" id="AHZU02000334">
    <property type="protein sequence ID" value="KFG45761.1"/>
    <property type="molecule type" value="Genomic_DNA"/>
</dbReference>
<reference evidence="2 3" key="1">
    <citation type="submission" date="2014-02" db="EMBL/GenBank/DDBJ databases">
        <authorList>
            <person name="Sibley D."/>
            <person name="Venepally P."/>
            <person name="Karamycheva S."/>
            <person name="Hadjithomas M."/>
            <person name="Khan A."/>
            <person name="Brunk B."/>
            <person name="Roos D."/>
            <person name="Caler E."/>
            <person name="Lorenzi H."/>
        </authorList>
    </citation>
    <scope>NUCLEOTIDE SEQUENCE [LARGE SCALE GENOMIC DNA]</scope>
    <source>
        <strain evidence="2 3">GAB2-2007-GAL-DOM2</strain>
    </source>
</reference>
<evidence type="ECO:0000256" key="1">
    <source>
        <dbReference type="SAM" id="SignalP"/>
    </source>
</evidence>
<dbReference type="VEuPathDB" id="ToxoDB:TGDOM2_223920A"/>
<proteinExistence type="predicted"/>
<feature type="signal peptide" evidence="1">
    <location>
        <begin position="1"/>
        <end position="26"/>
    </location>
</feature>
<keyword evidence="1" id="KW-0732">Signal</keyword>